<gene>
    <name evidence="2" type="ORF">H5410_012538</name>
</gene>
<organism evidence="2 3">
    <name type="scientific">Solanum commersonii</name>
    <name type="common">Commerson's wild potato</name>
    <name type="synonym">Commerson's nightshade</name>
    <dbReference type="NCBI Taxonomy" id="4109"/>
    <lineage>
        <taxon>Eukaryota</taxon>
        <taxon>Viridiplantae</taxon>
        <taxon>Streptophyta</taxon>
        <taxon>Embryophyta</taxon>
        <taxon>Tracheophyta</taxon>
        <taxon>Spermatophyta</taxon>
        <taxon>Magnoliopsida</taxon>
        <taxon>eudicotyledons</taxon>
        <taxon>Gunneridae</taxon>
        <taxon>Pentapetalae</taxon>
        <taxon>asterids</taxon>
        <taxon>lamiids</taxon>
        <taxon>Solanales</taxon>
        <taxon>Solanaceae</taxon>
        <taxon>Solanoideae</taxon>
        <taxon>Solaneae</taxon>
        <taxon>Solanum</taxon>
    </lineage>
</organism>
<feature type="coiled-coil region" evidence="1">
    <location>
        <begin position="56"/>
        <end position="83"/>
    </location>
</feature>
<dbReference type="Proteomes" id="UP000824120">
    <property type="component" value="Chromosome 2"/>
</dbReference>
<keyword evidence="1" id="KW-0175">Coiled coil</keyword>
<dbReference type="EMBL" id="JACXVP010000002">
    <property type="protein sequence ID" value="KAG5627320.1"/>
    <property type="molecule type" value="Genomic_DNA"/>
</dbReference>
<dbReference type="AlphaFoldDB" id="A0A9J6ART5"/>
<evidence type="ECO:0000313" key="2">
    <source>
        <dbReference type="EMBL" id="KAG5627320.1"/>
    </source>
</evidence>
<protein>
    <submittedName>
        <fullName evidence="2">Uncharacterized protein</fullName>
    </submittedName>
</protein>
<accession>A0A9J6ART5</accession>
<proteinExistence type="predicted"/>
<evidence type="ECO:0000256" key="1">
    <source>
        <dbReference type="SAM" id="Coils"/>
    </source>
</evidence>
<name>A0A9J6ART5_SOLCO</name>
<sequence length="113" mass="13119">MESTNRKGREKVLVDGSQMLGAIMKKLWLHMTFSRSPWDLTTLTTKFMLWFPIGQGNALKQRNKELEELLATLEKQITMLYKLEKPMMKEFKGMTRESNLIVCPTAIQNSHNS</sequence>
<keyword evidence="3" id="KW-1185">Reference proteome</keyword>
<evidence type="ECO:0000313" key="3">
    <source>
        <dbReference type="Proteomes" id="UP000824120"/>
    </source>
</evidence>
<comment type="caution">
    <text evidence="2">The sequence shown here is derived from an EMBL/GenBank/DDBJ whole genome shotgun (WGS) entry which is preliminary data.</text>
</comment>
<reference evidence="2 3" key="1">
    <citation type="submission" date="2020-09" db="EMBL/GenBank/DDBJ databases">
        <title>De no assembly of potato wild relative species, Solanum commersonii.</title>
        <authorList>
            <person name="Cho K."/>
        </authorList>
    </citation>
    <scope>NUCLEOTIDE SEQUENCE [LARGE SCALE GENOMIC DNA]</scope>
    <source>
        <strain evidence="2">LZ3.2</strain>
        <tissue evidence="2">Leaf</tissue>
    </source>
</reference>